<name>A0ACC5XHM5_PANGG</name>
<evidence type="ECO:0000313" key="2">
    <source>
        <dbReference type="Proteomes" id="UP000829447"/>
    </source>
</evidence>
<evidence type="ECO:0000313" key="1">
    <source>
        <dbReference type="EMBL" id="MCI4390879.1"/>
    </source>
</evidence>
<accession>A0ACC5XHM5</accession>
<protein>
    <submittedName>
        <fullName evidence="1">Uncharacterized protein</fullName>
    </submittedName>
</protein>
<comment type="caution">
    <text evidence="1">The sequence shown here is derived from an EMBL/GenBank/DDBJ whole genome shotgun (WGS) entry which is preliminary data.</text>
</comment>
<dbReference type="EMBL" id="CM040474">
    <property type="protein sequence ID" value="MCI4390879.1"/>
    <property type="molecule type" value="Genomic_DNA"/>
</dbReference>
<reference evidence="1 2" key="1">
    <citation type="journal article" date="2022" name="bioRxiv">
        <title>An ancient truncated duplication of the anti-Mullerian hormone receptor type 2 gene is a potential conserved master sex determinant in the Pangasiidae catfish family.</title>
        <authorList>
            <person name="Wen M."/>
            <person name="Pan Q."/>
            <person name="Jouanno E."/>
            <person name="Montfort J."/>
            <person name="Zahm M."/>
            <person name="Cabau C."/>
            <person name="Klopp C."/>
            <person name="Iampietro C."/>
            <person name="Roques C."/>
            <person name="Bouchez O."/>
            <person name="Castinel A."/>
            <person name="Donnadieu C."/>
            <person name="Parrinello H."/>
            <person name="Poncet C."/>
            <person name="Belmonte E."/>
            <person name="Gautier V."/>
            <person name="Avarre J.-C."/>
            <person name="Dugue R."/>
            <person name="Gustiano R."/>
            <person name="Ha T.T.T."/>
            <person name="Campet M."/>
            <person name="Sriphairoj K."/>
            <person name="Ribolli J."/>
            <person name="de Almeida F.L."/>
            <person name="Desvignes T."/>
            <person name="Postlethwait J.H."/>
            <person name="Bucao C.F."/>
            <person name="Robinson-Rechavi M."/>
            <person name="Bobe J."/>
            <person name="Herpin A."/>
            <person name="Guiguen Y."/>
        </authorList>
    </citation>
    <scope>NUCLEOTIDE SEQUENCE [LARGE SCALE GENOMIC DNA]</scope>
    <source>
        <strain evidence="1">YG-Dec2019</strain>
    </source>
</reference>
<dbReference type="Proteomes" id="UP000829447">
    <property type="component" value="Linkage Group LG21"/>
</dbReference>
<sequence>MPTCVSLETQISSVMESLTRAAVAEICKLINSECVEMRLEIHRGQKEIEALKGKIRDLKREAQNPSLVAVSLIEPQANLRDGDNRIDDLSTAPTCQNEERDKKTNTPAPVKNLQENEVQGSRNSLPNSGSKQSQTSMLSPSESGDPLKESQILMDSLTTEAVADIRGLNTTAVKVEGASPPVSTSECVSEVFQADQKQSTNTHSHTEGDNSNHFGSAEELWPQSQYSAHFHNKHLSEEESNYKYETDFNHINEHRSNEGNPNGLLLKTEQNEEPLTKTTNELAPCGMMNNVALSWPSLTSVSFPVSVGGPGCSSMLQQAIHASHPEHPAFHLSVTGEIEYTVEPEAKQAGGRNVQDVIQTTAIRPQNPTVSTMLTKARRLPIADMRHKLYSCSFCPKSFQSGADLKRHQRIHTGEKPYGCAVCGKRFSLRGNLVTHERAHSGSKPFICRQCGRAFAHGSNLRAHQRVHTGERPFHCSLCDKTFAWYYPFKRHLSLHFLNGQNS</sequence>
<gene>
    <name evidence="1" type="ORF">PGIGA_G00127750</name>
</gene>
<proteinExistence type="predicted"/>
<keyword evidence="2" id="KW-1185">Reference proteome</keyword>
<organism evidence="1 2">
    <name type="scientific">Pangasianodon gigas</name>
    <name type="common">Mekong giant catfish</name>
    <name type="synonym">Pangasius gigas</name>
    <dbReference type="NCBI Taxonomy" id="30993"/>
    <lineage>
        <taxon>Eukaryota</taxon>
        <taxon>Metazoa</taxon>
        <taxon>Chordata</taxon>
        <taxon>Craniata</taxon>
        <taxon>Vertebrata</taxon>
        <taxon>Euteleostomi</taxon>
        <taxon>Actinopterygii</taxon>
        <taxon>Neopterygii</taxon>
        <taxon>Teleostei</taxon>
        <taxon>Ostariophysi</taxon>
        <taxon>Siluriformes</taxon>
        <taxon>Pangasiidae</taxon>
        <taxon>Pangasianodon</taxon>
    </lineage>
</organism>